<feature type="region of interest" description="Disordered" evidence="1">
    <location>
        <begin position="327"/>
        <end position="354"/>
    </location>
</feature>
<dbReference type="RefSeq" id="XP_015525027.2">
    <property type="nucleotide sequence ID" value="XM_015669541.2"/>
</dbReference>
<accession>A0A6J0CEH8</accession>
<feature type="compositionally biased region" description="Low complexity" evidence="1">
    <location>
        <begin position="433"/>
        <end position="453"/>
    </location>
</feature>
<dbReference type="InParanoid" id="A0A6J0CEH8"/>
<name>A0A6J0CEH8_NEOLC</name>
<dbReference type="OrthoDB" id="7994850at2759"/>
<keyword evidence="2" id="KW-1185">Reference proteome</keyword>
<evidence type="ECO:0000256" key="1">
    <source>
        <dbReference type="SAM" id="MobiDB-lite"/>
    </source>
</evidence>
<dbReference type="Proteomes" id="UP000829291">
    <property type="component" value="Chromosome 2"/>
</dbReference>
<reference evidence="3" key="1">
    <citation type="submission" date="2025-08" db="UniProtKB">
        <authorList>
            <consortium name="RefSeq"/>
        </authorList>
    </citation>
    <scope>IDENTIFICATION</scope>
    <source>
        <tissue evidence="3">Thorax and Abdomen</tissue>
    </source>
</reference>
<gene>
    <name evidence="3" type="primary">LOC107228165</name>
</gene>
<sequence length="453" mass="50452">MSCNRYLTAQEILLKYVRDLVQEVYDGIISVCNVFDAEAKLEALEQNWSKIRETHDKVLGSKDLNAELPYFKEYVFTTTTAQYAKVKGALKARINELEPRPLHNSTLNVSATEPTAVRPQLPVIKPPHFHGDILQWTSFKTKFTSVMTKAGADNVEKMHFLLQSVHGPAATLTENVDITDGSFETAWNALLARYENKRVLITSQLNKFFGMPKMTSRSAKEVNSILNTTTEVLSSLKTLGSPTDQWDQLVVHSISQRLDSKTREDWGLALGASTDYPAFERLKNFLQGRARALESMEGRTPVTPRDSKPEKKKVTVYKTLPVNVHTASVNTRAPSMLSNTQSTAKPSPGNTSRPQSPCSCCAESHFIASCPKLHDMAPEERYKMATAKRLCLNCLGTHQVENCRSQRRCRQCNASHHTLLHAALQADDERGYSSPSSGSQNSMTSQLSTNLSA</sequence>
<organism evidence="3">
    <name type="scientific">Neodiprion lecontei</name>
    <name type="common">Redheaded pine sawfly</name>
    <dbReference type="NCBI Taxonomy" id="441921"/>
    <lineage>
        <taxon>Eukaryota</taxon>
        <taxon>Metazoa</taxon>
        <taxon>Ecdysozoa</taxon>
        <taxon>Arthropoda</taxon>
        <taxon>Hexapoda</taxon>
        <taxon>Insecta</taxon>
        <taxon>Pterygota</taxon>
        <taxon>Neoptera</taxon>
        <taxon>Endopterygota</taxon>
        <taxon>Hymenoptera</taxon>
        <taxon>Tenthredinoidea</taxon>
        <taxon>Diprionidae</taxon>
        <taxon>Diprioninae</taxon>
        <taxon>Neodiprion</taxon>
    </lineage>
</organism>
<evidence type="ECO:0000313" key="3">
    <source>
        <dbReference type="RefSeq" id="XP_015525027.2"/>
    </source>
</evidence>
<dbReference type="PANTHER" id="PTHR47331:SF5">
    <property type="entry name" value="RIBONUCLEASE H"/>
    <property type="match status" value="1"/>
</dbReference>
<dbReference type="GeneID" id="107228165"/>
<dbReference type="Pfam" id="PF03564">
    <property type="entry name" value="DUF1759"/>
    <property type="match status" value="1"/>
</dbReference>
<dbReference type="KEGG" id="nlo:107228165"/>
<dbReference type="PANTHER" id="PTHR47331">
    <property type="entry name" value="PHD-TYPE DOMAIN-CONTAINING PROTEIN"/>
    <property type="match status" value="1"/>
</dbReference>
<proteinExistence type="predicted"/>
<evidence type="ECO:0000313" key="2">
    <source>
        <dbReference type="Proteomes" id="UP000829291"/>
    </source>
</evidence>
<feature type="region of interest" description="Disordered" evidence="1">
    <location>
        <begin position="427"/>
        <end position="453"/>
    </location>
</feature>
<dbReference type="InterPro" id="IPR005312">
    <property type="entry name" value="DUF1759"/>
</dbReference>
<protein>
    <submittedName>
        <fullName evidence="3">Uncharacterized protein LOC107228165</fullName>
    </submittedName>
</protein>